<evidence type="ECO:0000313" key="3">
    <source>
        <dbReference type="EMBL" id="PLW38152.1"/>
    </source>
</evidence>
<dbReference type="EMBL" id="PGCI01000729">
    <property type="protein sequence ID" value="PLW18625.1"/>
    <property type="molecule type" value="Genomic_DNA"/>
</dbReference>
<evidence type="ECO:0000256" key="1">
    <source>
        <dbReference type="SAM" id="MobiDB-lite"/>
    </source>
</evidence>
<feature type="compositionally biased region" description="Pro residues" evidence="1">
    <location>
        <begin position="71"/>
        <end position="84"/>
    </location>
</feature>
<accession>A0A2N5UK53</accession>
<gene>
    <name evidence="3" type="ORF">PCASD_09458</name>
    <name evidence="2" type="ORF">PCASD_23479</name>
</gene>
<evidence type="ECO:0000313" key="4">
    <source>
        <dbReference type="Proteomes" id="UP000235392"/>
    </source>
</evidence>
<protein>
    <submittedName>
        <fullName evidence="3">Uncharacterized protein</fullName>
    </submittedName>
</protein>
<dbReference type="Proteomes" id="UP000235392">
    <property type="component" value="Unassembled WGS sequence"/>
</dbReference>
<dbReference type="AlphaFoldDB" id="A0A2N5UK53"/>
<name>A0A2N5UK53_9BASI</name>
<dbReference type="EMBL" id="PGCI01000132">
    <property type="protein sequence ID" value="PLW38152.1"/>
    <property type="molecule type" value="Genomic_DNA"/>
</dbReference>
<organism evidence="3 4">
    <name type="scientific">Puccinia coronata f. sp. avenae</name>
    <dbReference type="NCBI Taxonomy" id="200324"/>
    <lineage>
        <taxon>Eukaryota</taxon>
        <taxon>Fungi</taxon>
        <taxon>Dikarya</taxon>
        <taxon>Basidiomycota</taxon>
        <taxon>Pucciniomycotina</taxon>
        <taxon>Pucciniomycetes</taxon>
        <taxon>Pucciniales</taxon>
        <taxon>Pucciniaceae</taxon>
        <taxon>Puccinia</taxon>
    </lineage>
</organism>
<comment type="caution">
    <text evidence="3">The sequence shown here is derived from an EMBL/GenBank/DDBJ whole genome shotgun (WGS) entry which is preliminary data.</text>
</comment>
<sequence>MVGNVVTAEERLAIPAGQEPKLIGANSPSVKPDSHPLNLKPGNSNPDAWPPRDPERADVRASANTSSHQPAKPPPFPAKPPVLPGDPKSINHASTRMVNDDFLDESLKRSRAPSSRHSLSSLSPSRSQIAAVMNGGNASKSKEEWAFKPRREWALDAAAEARGTM</sequence>
<feature type="compositionally biased region" description="Low complexity" evidence="1">
    <location>
        <begin position="112"/>
        <end position="127"/>
    </location>
</feature>
<feature type="compositionally biased region" description="Basic and acidic residues" evidence="1">
    <location>
        <begin position="50"/>
        <end position="59"/>
    </location>
</feature>
<evidence type="ECO:0000313" key="2">
    <source>
        <dbReference type="EMBL" id="PLW18625.1"/>
    </source>
</evidence>
<reference evidence="3 4" key="1">
    <citation type="submission" date="2017-11" db="EMBL/GenBank/DDBJ databases">
        <title>De novo assembly and phasing of dikaryotic genomes from two isolates of Puccinia coronata f. sp. avenae, the causal agent of oat crown rust.</title>
        <authorList>
            <person name="Miller M.E."/>
            <person name="Zhang Y."/>
            <person name="Omidvar V."/>
            <person name="Sperschneider J."/>
            <person name="Schwessinger B."/>
            <person name="Raley C."/>
            <person name="Palmer J.M."/>
            <person name="Garnica D."/>
            <person name="Upadhyaya N."/>
            <person name="Rathjen J."/>
            <person name="Taylor J.M."/>
            <person name="Park R.F."/>
            <person name="Dodds P.N."/>
            <person name="Hirsch C.D."/>
            <person name="Kianian S.F."/>
            <person name="Figueroa M."/>
        </authorList>
    </citation>
    <scope>NUCLEOTIDE SEQUENCE [LARGE SCALE GENOMIC DNA]</scope>
    <source>
        <strain evidence="3">12SD80</strain>
    </source>
</reference>
<proteinExistence type="predicted"/>
<feature type="region of interest" description="Disordered" evidence="1">
    <location>
        <begin position="1"/>
        <end position="127"/>
    </location>
</feature>